<proteinExistence type="predicted"/>
<keyword evidence="3" id="KW-1185">Reference proteome</keyword>
<accession>D9X034</accession>
<protein>
    <submittedName>
        <fullName evidence="2">Secreted protein</fullName>
    </submittedName>
</protein>
<dbReference type="EMBL" id="GG657757">
    <property type="protein sequence ID" value="EFL33392.1"/>
    <property type="molecule type" value="Genomic_DNA"/>
</dbReference>
<dbReference type="AlphaFoldDB" id="D9X034"/>
<dbReference type="Proteomes" id="UP000004184">
    <property type="component" value="Unassembled WGS sequence"/>
</dbReference>
<keyword evidence="1" id="KW-0732">Signal</keyword>
<reference evidence="3" key="1">
    <citation type="submission" date="2009-02" db="EMBL/GenBank/DDBJ databases">
        <title>Annotation of Streptomyces viridochromogenes strain DSM 40736.</title>
        <authorList>
            <consortium name="The Broad Institute Genome Sequencing Platform"/>
            <consortium name="Broad Institute Microbial Sequencing Center"/>
            <person name="Fischbach M."/>
            <person name="Godfrey P."/>
            <person name="Ward D."/>
            <person name="Young S."/>
            <person name="Zeng Q."/>
            <person name="Koehrsen M."/>
            <person name="Alvarado L."/>
            <person name="Berlin A.M."/>
            <person name="Bochicchio J."/>
            <person name="Borenstein D."/>
            <person name="Chapman S.B."/>
            <person name="Chen Z."/>
            <person name="Engels R."/>
            <person name="Freedman E."/>
            <person name="Gellesch M."/>
            <person name="Goldberg J."/>
            <person name="Griggs A."/>
            <person name="Gujja S."/>
            <person name="Heilman E.R."/>
            <person name="Heiman D.I."/>
            <person name="Hepburn T.A."/>
            <person name="Howarth C."/>
            <person name="Jen D."/>
            <person name="Larson L."/>
            <person name="Lewis B."/>
            <person name="Mehta T."/>
            <person name="Park D."/>
            <person name="Pearson M."/>
            <person name="Richards J."/>
            <person name="Roberts A."/>
            <person name="Saif S."/>
            <person name="Shea T.D."/>
            <person name="Shenoy N."/>
            <person name="Sisk P."/>
            <person name="Stolte C."/>
            <person name="Sykes S.N."/>
            <person name="Thomson T."/>
            <person name="Walk T."/>
            <person name="White J."/>
            <person name="Yandava C."/>
            <person name="Straight P."/>
            <person name="Clardy J."/>
            <person name="Hung D."/>
            <person name="Kolter R."/>
            <person name="Mekalanos J."/>
            <person name="Walker S."/>
            <person name="Walsh C.T."/>
            <person name="Wieland-Brown L.C."/>
            <person name="Haas B."/>
            <person name="Nusbaum C."/>
            <person name="Birren B."/>
        </authorList>
    </citation>
    <scope>NUCLEOTIDE SEQUENCE [LARGE SCALE GENOMIC DNA]</scope>
    <source>
        <strain evidence="3">DSM 40736 / JCM 4977 / BCRC 1201 / Tue 494</strain>
    </source>
</reference>
<dbReference type="HOGENOM" id="CLU_135673_0_0_11"/>
<sequence>MLKKLSGRRAAAMGTAVSTIAGAIIFAGSGTAQAATTCPGSRIDRLSFDTGWVDLYYSNGANCVITTSRTPGVKLRMIAELEVLGGTKKTDSGYYSYHAGPVSLYANGACVRFRGQVGTTGDISGWGHCG</sequence>
<feature type="chain" id="PRO_5003131693" evidence="1">
    <location>
        <begin position="35"/>
        <end position="130"/>
    </location>
</feature>
<feature type="signal peptide" evidence="1">
    <location>
        <begin position="1"/>
        <end position="34"/>
    </location>
</feature>
<evidence type="ECO:0000313" key="3">
    <source>
        <dbReference type="Proteomes" id="UP000004184"/>
    </source>
</evidence>
<gene>
    <name evidence="2" type="ORF">SSQG_03910</name>
</gene>
<name>D9X034_STRVT</name>
<organism evidence="2 3">
    <name type="scientific">Streptomyces viridochromogenes (strain DSM 40736 / JCM 4977 / BCRC 1201 / Tue 494)</name>
    <dbReference type="NCBI Taxonomy" id="591159"/>
    <lineage>
        <taxon>Bacteria</taxon>
        <taxon>Bacillati</taxon>
        <taxon>Actinomycetota</taxon>
        <taxon>Actinomycetes</taxon>
        <taxon>Kitasatosporales</taxon>
        <taxon>Streptomycetaceae</taxon>
        <taxon>Streptomyces</taxon>
    </lineage>
</organism>
<evidence type="ECO:0000313" key="2">
    <source>
        <dbReference type="EMBL" id="EFL33392.1"/>
    </source>
</evidence>
<evidence type="ECO:0000256" key="1">
    <source>
        <dbReference type="SAM" id="SignalP"/>
    </source>
</evidence>
<dbReference type="STRING" id="591159.SSQG_03910"/>